<feature type="domain" description="Aminotransferase class V" evidence="2">
    <location>
        <begin position="107"/>
        <end position="425"/>
    </location>
</feature>
<accession>W4FVS5</accession>
<dbReference type="PANTHER" id="PTHR43092">
    <property type="entry name" value="L-CYSTEINE DESULFHYDRASE"/>
    <property type="match status" value="1"/>
</dbReference>
<dbReference type="Gene3D" id="3.40.640.10">
    <property type="entry name" value="Type I PLP-dependent aspartate aminotransferase-like (Major domain)"/>
    <property type="match status" value="1"/>
</dbReference>
<dbReference type="InterPro" id="IPR015424">
    <property type="entry name" value="PyrdxlP-dep_Trfase"/>
</dbReference>
<dbReference type="InterPro" id="IPR000192">
    <property type="entry name" value="Aminotrans_V_dom"/>
</dbReference>
<dbReference type="SUPFAM" id="SSF53383">
    <property type="entry name" value="PLP-dependent transferases"/>
    <property type="match status" value="1"/>
</dbReference>
<evidence type="ECO:0000313" key="3">
    <source>
        <dbReference type="EMBL" id="ETV71620.1"/>
    </source>
</evidence>
<dbReference type="PANTHER" id="PTHR43092:SF2">
    <property type="entry name" value="HERCYNYLCYSTEINE SULFOXIDE LYASE"/>
    <property type="match status" value="1"/>
</dbReference>
<proteinExistence type="predicted"/>
<evidence type="ECO:0000256" key="1">
    <source>
        <dbReference type="ARBA" id="ARBA00022898"/>
    </source>
</evidence>
<dbReference type="STRING" id="112090.W4FVS5"/>
<protein>
    <recommendedName>
        <fullName evidence="2">Aminotransferase class V domain-containing protein</fullName>
    </recommendedName>
</protein>
<dbReference type="OrthoDB" id="5978656at2759"/>
<dbReference type="GeneID" id="20815076"/>
<reference evidence="3" key="1">
    <citation type="submission" date="2013-12" db="EMBL/GenBank/DDBJ databases">
        <title>The Genome Sequence of Aphanomyces astaci APO3.</title>
        <authorList>
            <consortium name="The Broad Institute Genomics Platform"/>
            <person name="Russ C."/>
            <person name="Tyler B."/>
            <person name="van West P."/>
            <person name="Dieguez-Uribeondo J."/>
            <person name="Young S.K."/>
            <person name="Zeng Q."/>
            <person name="Gargeya S."/>
            <person name="Fitzgerald M."/>
            <person name="Abouelleil A."/>
            <person name="Alvarado L."/>
            <person name="Chapman S.B."/>
            <person name="Gainer-Dewar J."/>
            <person name="Goldberg J."/>
            <person name="Griggs A."/>
            <person name="Gujja S."/>
            <person name="Hansen M."/>
            <person name="Howarth C."/>
            <person name="Imamovic A."/>
            <person name="Ireland A."/>
            <person name="Larimer J."/>
            <person name="McCowan C."/>
            <person name="Murphy C."/>
            <person name="Pearson M."/>
            <person name="Poon T.W."/>
            <person name="Priest M."/>
            <person name="Roberts A."/>
            <person name="Saif S."/>
            <person name="Shea T."/>
            <person name="Sykes S."/>
            <person name="Wortman J."/>
            <person name="Nusbaum C."/>
            <person name="Birren B."/>
        </authorList>
    </citation>
    <scope>NUCLEOTIDE SEQUENCE [LARGE SCALE GENOMIC DNA]</scope>
    <source>
        <strain evidence="3">APO3</strain>
    </source>
</reference>
<dbReference type="AlphaFoldDB" id="W4FVS5"/>
<dbReference type="VEuPathDB" id="FungiDB:H257_13080"/>
<name>W4FVS5_APHAT</name>
<dbReference type="InterPro" id="IPR015421">
    <property type="entry name" value="PyrdxlP-dep_Trfase_major"/>
</dbReference>
<dbReference type="InterPro" id="IPR015422">
    <property type="entry name" value="PyrdxlP-dep_Trfase_small"/>
</dbReference>
<evidence type="ECO:0000259" key="2">
    <source>
        <dbReference type="Pfam" id="PF00266"/>
    </source>
</evidence>
<dbReference type="RefSeq" id="XP_009838808.1">
    <property type="nucleotide sequence ID" value="XM_009840506.1"/>
</dbReference>
<dbReference type="Gene3D" id="3.90.1150.10">
    <property type="entry name" value="Aspartate Aminotransferase, domain 1"/>
    <property type="match status" value="1"/>
</dbReference>
<keyword evidence="1" id="KW-0663">Pyridoxal phosphate</keyword>
<organism evidence="3">
    <name type="scientific">Aphanomyces astaci</name>
    <name type="common">Crayfish plague agent</name>
    <dbReference type="NCBI Taxonomy" id="112090"/>
    <lineage>
        <taxon>Eukaryota</taxon>
        <taxon>Sar</taxon>
        <taxon>Stramenopiles</taxon>
        <taxon>Oomycota</taxon>
        <taxon>Saprolegniomycetes</taxon>
        <taxon>Saprolegniales</taxon>
        <taxon>Verrucalvaceae</taxon>
        <taxon>Aphanomyces</taxon>
    </lineage>
</organism>
<sequence>MPLPVLHHPHPYAHVQHLVDLPESRYTPPAPPGFDEDLETFQRPSSVEYGRQLKAMLFTLDPSIIPLNHGSFGACPKPVRAVREAYMNLQEFEPVKYMDELAPRLARVARVVAAYVHAQPNQIMLVPNASSGTTCVLRSFPFPLGSTILSFNLGYPAVTQQMKQACGGLKQHVIQVAPPFTAAKVVHAFLQALETFVNDVIGLVVVDHITSESGLVLPIQDIVGLCKARDIPVLVDGAHAIGQIPLNLGELQPDFYVSNFHKWMLAPKSAAFLYIREPEKYTVHPTVISHGHTKGTSAAFGFVGTMDYSAYLSIPASIAFHTKMGGADLMARNHSLCVASALRLAKAWDTSLLTEEVDSMIGSICVVMLPLALFHDQTDMANELETLHLVLRQHYRIEVKTALVDSVVGVRISSQMYNDQADYNQLEVAVLDILTRDATDLAL</sequence>
<dbReference type="Pfam" id="PF00266">
    <property type="entry name" value="Aminotran_5"/>
    <property type="match status" value="1"/>
</dbReference>
<dbReference type="EMBL" id="KI913158">
    <property type="protein sequence ID" value="ETV71620.1"/>
    <property type="molecule type" value="Genomic_DNA"/>
</dbReference>
<gene>
    <name evidence="3" type="ORF">H257_13080</name>
</gene>